<feature type="transmembrane region" description="Helical" evidence="1">
    <location>
        <begin position="294"/>
        <end position="316"/>
    </location>
</feature>
<feature type="transmembrane region" description="Helical" evidence="1">
    <location>
        <begin position="461"/>
        <end position="479"/>
    </location>
</feature>
<proteinExistence type="predicted"/>
<feature type="transmembrane region" description="Helical" evidence="1">
    <location>
        <begin position="247"/>
        <end position="263"/>
    </location>
</feature>
<dbReference type="InterPro" id="IPR019286">
    <property type="entry name" value="DUF2339_TM"/>
</dbReference>
<feature type="transmembrane region" description="Helical" evidence="1">
    <location>
        <begin position="195"/>
        <end position="216"/>
    </location>
</feature>
<feature type="transmembrane region" description="Helical" evidence="1">
    <location>
        <begin position="162"/>
        <end position="183"/>
    </location>
</feature>
<feature type="transmembrane region" description="Helical" evidence="1">
    <location>
        <begin position="222"/>
        <end position="242"/>
    </location>
</feature>
<name>A0ABT1T307_9SPHI</name>
<dbReference type="RefSeq" id="WP_256538852.1">
    <property type="nucleotide sequence ID" value="NZ_JANHOH010000002.1"/>
</dbReference>
<keyword evidence="1" id="KW-1133">Transmembrane helix</keyword>
<keyword evidence="1" id="KW-0812">Transmembrane</keyword>
<gene>
    <name evidence="2" type="ORF">NPE20_11835</name>
</gene>
<feature type="transmembrane region" description="Helical" evidence="1">
    <location>
        <begin position="589"/>
        <end position="609"/>
    </location>
</feature>
<protein>
    <submittedName>
        <fullName evidence="2">DUF2339 domain-containing protein</fullName>
    </submittedName>
</protein>
<feature type="transmembrane region" description="Helical" evidence="1">
    <location>
        <begin position="408"/>
        <end position="426"/>
    </location>
</feature>
<dbReference type="EMBL" id="JANHOH010000002">
    <property type="protein sequence ID" value="MCQ6958656.1"/>
    <property type="molecule type" value="Genomic_DNA"/>
</dbReference>
<keyword evidence="3" id="KW-1185">Reference proteome</keyword>
<accession>A0ABT1T307</accession>
<sequence>MEIIYVVLLLVIIYLLVTNKNFYNDRLNVLEARIMELQRFVKQNSISKPAEDVKPLPTVVPPKVPEPPALSPVPIVPEHIERQKEAATDPIESIRRSVKHLDAPTLPRPVYHRPAPEPQLSFFERYPDLEKFIGENLINKIGIAILVLAIAFFVKYAIDNNWVGPVGRVSIGVLCGGILIGIAHRMRNSYRAFSSVLVGGGLAVLYFTITLAYHQFHLFNQTTSFIILIVITCFAVALSLLYDKQELAVIALVGGLASPFMVSTGQANYNALFIYLVILNAGLLVIAYNKMWRILNATAFGLTVIVFMAVLTSLTAPTYATGFLYASILYLLFFGINVANNIKENKKFVAIDFTILLTNTALYFAVGLYLLTMMHQDNMRGLFCAGLAVVNLLLSFLMFRNRKVDTNILYLLIGITLTFISLTAPIQLNGHYITLFWAAEAVLLYWLYLKSDIQLMKLTSLIVWGAMIISLVMDWNQVYVSSNTMMIMANKGFITTLIAAVGSYLLYRLVKKDGDQQMYGIAIPMGMYKITALLLLFLSGLLEINHQFLNHYPDIRINILYLMLYVPAFVFVFYMLSKRFEGIRLDWKLSGGIIAGTLAVYIACLISLFDTQYMMLIEHKASPAHLWANWIAAAYAGLLFYQLIQIVREHLDEGGQQITIWVLSGAIVIFLSIELSLVSNVIFFSPTTTLDRIETVYIKVGLPILWGLSSFALMILGMRNKVRTQRIASLTLFSITLIKLFVFDIQGIPPAGKIAAFFCLGVLLLIVSFMYQKVKKILVEDEDKAKIE</sequence>
<evidence type="ECO:0000313" key="2">
    <source>
        <dbReference type="EMBL" id="MCQ6958656.1"/>
    </source>
</evidence>
<evidence type="ECO:0000256" key="1">
    <source>
        <dbReference type="SAM" id="Phobius"/>
    </source>
</evidence>
<feature type="transmembrane region" description="Helical" evidence="1">
    <location>
        <begin position="6"/>
        <end position="23"/>
    </location>
</feature>
<feature type="transmembrane region" description="Helical" evidence="1">
    <location>
        <begin position="485"/>
        <end position="507"/>
    </location>
</feature>
<feature type="transmembrane region" description="Helical" evidence="1">
    <location>
        <begin position="137"/>
        <end position="156"/>
    </location>
</feature>
<dbReference type="PANTHER" id="PTHR38434">
    <property type="entry name" value="BLL2549 PROTEIN"/>
    <property type="match status" value="1"/>
</dbReference>
<feature type="transmembrane region" description="Helical" evidence="1">
    <location>
        <begin position="629"/>
        <end position="647"/>
    </location>
</feature>
<reference evidence="2 3" key="1">
    <citation type="submission" date="2022-07" db="EMBL/GenBank/DDBJ databases">
        <title>Mucilaginibacter sp. JC4.</title>
        <authorList>
            <person name="Le V."/>
            <person name="Ko S.-R."/>
            <person name="Ahn C.-Y."/>
            <person name="Oh H.-M."/>
        </authorList>
    </citation>
    <scope>NUCLEOTIDE SEQUENCE [LARGE SCALE GENOMIC DNA]</scope>
    <source>
        <strain evidence="2 3">JC4</strain>
    </source>
</reference>
<organism evidence="2 3">
    <name type="scientific">Mucilaginibacter aquariorum</name>
    <dbReference type="NCBI Taxonomy" id="2967225"/>
    <lineage>
        <taxon>Bacteria</taxon>
        <taxon>Pseudomonadati</taxon>
        <taxon>Bacteroidota</taxon>
        <taxon>Sphingobacteriia</taxon>
        <taxon>Sphingobacteriales</taxon>
        <taxon>Sphingobacteriaceae</taxon>
        <taxon>Mucilaginibacter</taxon>
    </lineage>
</organism>
<feature type="transmembrane region" description="Helical" evidence="1">
    <location>
        <begin position="269"/>
        <end position="287"/>
    </location>
</feature>
<evidence type="ECO:0000313" key="3">
    <source>
        <dbReference type="Proteomes" id="UP001204376"/>
    </source>
</evidence>
<feature type="transmembrane region" description="Helical" evidence="1">
    <location>
        <begin position="754"/>
        <end position="771"/>
    </location>
</feature>
<comment type="caution">
    <text evidence="2">The sequence shown here is derived from an EMBL/GenBank/DDBJ whole genome shotgun (WGS) entry which is preliminary data.</text>
</comment>
<feature type="transmembrane region" description="Helical" evidence="1">
    <location>
        <begin position="696"/>
        <end position="716"/>
    </location>
</feature>
<feature type="transmembrane region" description="Helical" evidence="1">
    <location>
        <begin position="432"/>
        <end position="449"/>
    </location>
</feature>
<keyword evidence="1" id="KW-0472">Membrane</keyword>
<feature type="transmembrane region" description="Helical" evidence="1">
    <location>
        <begin position="349"/>
        <end position="372"/>
    </location>
</feature>
<feature type="transmembrane region" description="Helical" evidence="1">
    <location>
        <begin position="728"/>
        <end position="748"/>
    </location>
</feature>
<feature type="transmembrane region" description="Helical" evidence="1">
    <location>
        <begin position="378"/>
        <end position="399"/>
    </location>
</feature>
<feature type="transmembrane region" description="Helical" evidence="1">
    <location>
        <begin position="519"/>
        <end position="539"/>
    </location>
</feature>
<dbReference type="Proteomes" id="UP001204376">
    <property type="component" value="Unassembled WGS sequence"/>
</dbReference>
<feature type="transmembrane region" description="Helical" evidence="1">
    <location>
        <begin position="322"/>
        <end position="342"/>
    </location>
</feature>
<feature type="transmembrane region" description="Helical" evidence="1">
    <location>
        <begin position="559"/>
        <end position="577"/>
    </location>
</feature>
<dbReference type="PANTHER" id="PTHR38434:SF1">
    <property type="entry name" value="BLL2549 PROTEIN"/>
    <property type="match status" value="1"/>
</dbReference>
<dbReference type="Pfam" id="PF10101">
    <property type="entry name" value="DUF2339"/>
    <property type="match status" value="1"/>
</dbReference>
<feature type="transmembrane region" description="Helical" evidence="1">
    <location>
        <begin position="659"/>
        <end position="684"/>
    </location>
</feature>